<dbReference type="OrthoDB" id="9055647at2"/>
<evidence type="ECO:0000256" key="8">
    <source>
        <dbReference type="SAM" id="Phobius"/>
    </source>
</evidence>
<dbReference type="Gene3D" id="1.10.3470.10">
    <property type="entry name" value="ABC transporter involved in vitamin B12 uptake, BtuC"/>
    <property type="match status" value="1"/>
</dbReference>
<feature type="transmembrane region" description="Helical" evidence="8">
    <location>
        <begin position="146"/>
        <end position="170"/>
    </location>
</feature>
<name>A0A1B8HTZ8_9GAMM</name>
<feature type="transmembrane region" description="Helical" evidence="8">
    <location>
        <begin position="89"/>
        <end position="112"/>
    </location>
</feature>
<comment type="similarity">
    <text evidence="2">Belongs to the binding-protein-dependent transport system permease family. FecCD subfamily.</text>
</comment>
<comment type="caution">
    <text evidence="9">The sequence shown here is derived from an EMBL/GenBank/DDBJ whole genome shotgun (WGS) entry which is preliminary data.</text>
</comment>
<feature type="transmembrane region" description="Helical" evidence="8">
    <location>
        <begin position="306"/>
        <end position="327"/>
    </location>
</feature>
<protein>
    <submittedName>
        <fullName evidence="9">Iron ABC transporter</fullName>
    </submittedName>
</protein>
<dbReference type="Proteomes" id="UP000092377">
    <property type="component" value="Unassembled WGS sequence"/>
</dbReference>
<proteinExistence type="inferred from homology"/>
<dbReference type="PANTHER" id="PTHR30472:SF25">
    <property type="entry name" value="ABC TRANSPORTER PERMEASE PROTEIN MJ0876-RELATED"/>
    <property type="match status" value="1"/>
</dbReference>
<keyword evidence="6 8" id="KW-1133">Transmembrane helix</keyword>
<keyword evidence="3" id="KW-0813">Transport</keyword>
<evidence type="ECO:0000256" key="2">
    <source>
        <dbReference type="ARBA" id="ARBA00007935"/>
    </source>
</evidence>
<keyword evidence="4" id="KW-1003">Cell membrane</keyword>
<reference evidence="10" key="1">
    <citation type="submission" date="2016-06" db="EMBL/GenBank/DDBJ databases">
        <authorList>
            <person name="Butler K."/>
        </authorList>
    </citation>
    <scope>NUCLEOTIDE SEQUENCE [LARGE SCALE GENOMIC DNA]</scope>
    <source>
        <strain evidence="10">GCSL-Mp20</strain>
    </source>
</reference>
<feature type="transmembrane region" description="Helical" evidence="8">
    <location>
        <begin position="118"/>
        <end position="139"/>
    </location>
</feature>
<feature type="transmembrane region" description="Helical" evidence="8">
    <location>
        <begin position="275"/>
        <end position="294"/>
    </location>
</feature>
<evidence type="ECO:0000313" key="10">
    <source>
        <dbReference type="Proteomes" id="UP000092377"/>
    </source>
</evidence>
<evidence type="ECO:0000256" key="4">
    <source>
        <dbReference type="ARBA" id="ARBA00022475"/>
    </source>
</evidence>
<feature type="transmembrane region" description="Helical" evidence="8">
    <location>
        <begin position="190"/>
        <end position="210"/>
    </location>
</feature>
<dbReference type="GO" id="GO:0033214">
    <property type="term" value="P:siderophore-iron import into cell"/>
    <property type="evidence" value="ECO:0007669"/>
    <property type="project" value="TreeGrafter"/>
</dbReference>
<dbReference type="RefSeq" id="WP_067398260.1">
    <property type="nucleotide sequence ID" value="NZ_LZEY01000001.1"/>
</dbReference>
<dbReference type="CDD" id="cd06550">
    <property type="entry name" value="TM_ABC_iron-siderophores_like"/>
    <property type="match status" value="1"/>
</dbReference>
<evidence type="ECO:0000256" key="7">
    <source>
        <dbReference type="ARBA" id="ARBA00023136"/>
    </source>
</evidence>
<dbReference type="PANTHER" id="PTHR30472">
    <property type="entry name" value="FERRIC ENTEROBACTIN TRANSPORT SYSTEM PERMEASE PROTEIN"/>
    <property type="match status" value="1"/>
</dbReference>
<gene>
    <name evidence="9" type="ORF">AYY18_01005</name>
</gene>
<dbReference type="Pfam" id="PF01032">
    <property type="entry name" value="FecCD"/>
    <property type="match status" value="1"/>
</dbReference>
<evidence type="ECO:0000313" key="9">
    <source>
        <dbReference type="EMBL" id="OBU13357.1"/>
    </source>
</evidence>
<accession>A0A1B8HTZ8</accession>
<keyword evidence="7 8" id="KW-0472">Membrane</keyword>
<keyword evidence="10" id="KW-1185">Reference proteome</keyword>
<keyword evidence="5 8" id="KW-0812">Transmembrane</keyword>
<dbReference type="InterPro" id="IPR000522">
    <property type="entry name" value="ABC_transptr_permease_BtuC"/>
</dbReference>
<sequence length="331" mass="36015">MNHPSRRQRLRSIFLLFLLLSMTFAAMNTGGLPVSSGTFLRGEITPQLWQIWFSVRLPRVVLAILTGAALATAGVLLQGLFRNPLADPGLLGISSGAAVMVALGIVFIAPHVSGYTAMYLPVFMAFAGALCITGFIFMLNRQRQPLLRLLLCGIAINAIGMSFVGMLNYVSDDQQLRQFSLWMTGATGHISWSLLLPALIISIPAFYIALRLSRSLDLIQLGEEEAHYAGINIRKTQLRVLLLSAFLAGIAVALCGVIGFIGLVIPHLMRMIFGYHHYLLLFTSALGGALLFLLSDTLARTLAMPAEIPVGLLTGLLGAPYFLWLIFSVKE</sequence>
<feature type="transmembrane region" description="Helical" evidence="8">
    <location>
        <begin position="240"/>
        <end position="269"/>
    </location>
</feature>
<organism evidence="9 10">
    <name type="scientific">Morganella psychrotolerans</name>
    <dbReference type="NCBI Taxonomy" id="368603"/>
    <lineage>
        <taxon>Bacteria</taxon>
        <taxon>Pseudomonadati</taxon>
        <taxon>Pseudomonadota</taxon>
        <taxon>Gammaproteobacteria</taxon>
        <taxon>Enterobacterales</taxon>
        <taxon>Morganellaceae</taxon>
        <taxon>Morganella</taxon>
    </lineage>
</organism>
<dbReference type="GO" id="GO:0005886">
    <property type="term" value="C:plasma membrane"/>
    <property type="evidence" value="ECO:0007669"/>
    <property type="project" value="UniProtKB-SubCell"/>
</dbReference>
<evidence type="ECO:0000256" key="1">
    <source>
        <dbReference type="ARBA" id="ARBA00004651"/>
    </source>
</evidence>
<dbReference type="InterPro" id="IPR037294">
    <property type="entry name" value="ABC_BtuC-like"/>
</dbReference>
<feature type="transmembrane region" description="Helical" evidence="8">
    <location>
        <begin position="60"/>
        <end position="77"/>
    </location>
</feature>
<evidence type="ECO:0000256" key="3">
    <source>
        <dbReference type="ARBA" id="ARBA00022448"/>
    </source>
</evidence>
<dbReference type="EMBL" id="LZEY01000001">
    <property type="protein sequence ID" value="OBU13357.1"/>
    <property type="molecule type" value="Genomic_DNA"/>
</dbReference>
<dbReference type="SUPFAM" id="SSF81345">
    <property type="entry name" value="ABC transporter involved in vitamin B12 uptake, BtuC"/>
    <property type="match status" value="1"/>
</dbReference>
<evidence type="ECO:0000256" key="5">
    <source>
        <dbReference type="ARBA" id="ARBA00022692"/>
    </source>
</evidence>
<comment type="subcellular location">
    <subcellularLocation>
        <location evidence="1">Cell membrane</location>
        <topology evidence="1">Multi-pass membrane protein</topology>
    </subcellularLocation>
</comment>
<evidence type="ECO:0000256" key="6">
    <source>
        <dbReference type="ARBA" id="ARBA00022989"/>
    </source>
</evidence>
<dbReference type="GO" id="GO:0022857">
    <property type="term" value="F:transmembrane transporter activity"/>
    <property type="evidence" value="ECO:0007669"/>
    <property type="project" value="InterPro"/>
</dbReference>
<dbReference type="AlphaFoldDB" id="A0A1B8HTZ8"/>
<dbReference type="FunFam" id="1.10.3470.10:FF:000001">
    <property type="entry name" value="Vitamin B12 ABC transporter permease BtuC"/>
    <property type="match status" value="1"/>
</dbReference>